<name>A0A0C9VAS4_SPHS4</name>
<evidence type="ECO:0000313" key="3">
    <source>
        <dbReference type="EMBL" id="KIJ38667.1"/>
    </source>
</evidence>
<evidence type="ECO:0000256" key="2">
    <source>
        <dbReference type="SAM" id="MobiDB-lite"/>
    </source>
</evidence>
<evidence type="ECO:0000313" key="4">
    <source>
        <dbReference type="Proteomes" id="UP000054279"/>
    </source>
</evidence>
<dbReference type="HOGENOM" id="CLU_052398_0_0_1"/>
<feature type="coiled-coil region" evidence="1">
    <location>
        <begin position="52"/>
        <end position="79"/>
    </location>
</feature>
<gene>
    <name evidence="3" type="ORF">M422DRAFT_258543</name>
</gene>
<dbReference type="AlphaFoldDB" id="A0A0C9VAS4"/>
<organism evidence="3 4">
    <name type="scientific">Sphaerobolus stellatus (strain SS14)</name>
    <dbReference type="NCBI Taxonomy" id="990650"/>
    <lineage>
        <taxon>Eukaryota</taxon>
        <taxon>Fungi</taxon>
        <taxon>Dikarya</taxon>
        <taxon>Basidiomycota</taxon>
        <taxon>Agaricomycotina</taxon>
        <taxon>Agaricomycetes</taxon>
        <taxon>Phallomycetidae</taxon>
        <taxon>Geastrales</taxon>
        <taxon>Sphaerobolaceae</taxon>
        <taxon>Sphaerobolus</taxon>
    </lineage>
</organism>
<protein>
    <submittedName>
        <fullName evidence="3">Uncharacterized protein</fullName>
    </submittedName>
</protein>
<dbReference type="EMBL" id="KN837158">
    <property type="protein sequence ID" value="KIJ38667.1"/>
    <property type="molecule type" value="Genomic_DNA"/>
</dbReference>
<dbReference type="OrthoDB" id="2672960at2759"/>
<feature type="region of interest" description="Disordered" evidence="2">
    <location>
        <begin position="304"/>
        <end position="323"/>
    </location>
</feature>
<accession>A0A0C9VAS4</accession>
<reference evidence="3 4" key="1">
    <citation type="submission" date="2014-06" db="EMBL/GenBank/DDBJ databases">
        <title>Evolutionary Origins and Diversification of the Mycorrhizal Mutualists.</title>
        <authorList>
            <consortium name="DOE Joint Genome Institute"/>
            <consortium name="Mycorrhizal Genomics Consortium"/>
            <person name="Kohler A."/>
            <person name="Kuo A."/>
            <person name="Nagy L.G."/>
            <person name="Floudas D."/>
            <person name="Copeland A."/>
            <person name="Barry K.W."/>
            <person name="Cichocki N."/>
            <person name="Veneault-Fourrey C."/>
            <person name="LaButti K."/>
            <person name="Lindquist E.A."/>
            <person name="Lipzen A."/>
            <person name="Lundell T."/>
            <person name="Morin E."/>
            <person name="Murat C."/>
            <person name="Riley R."/>
            <person name="Ohm R."/>
            <person name="Sun H."/>
            <person name="Tunlid A."/>
            <person name="Henrissat B."/>
            <person name="Grigoriev I.V."/>
            <person name="Hibbett D.S."/>
            <person name="Martin F."/>
        </authorList>
    </citation>
    <scope>NUCLEOTIDE SEQUENCE [LARGE SCALE GENOMIC DNA]</scope>
    <source>
        <strain evidence="3 4">SS14</strain>
    </source>
</reference>
<dbReference type="Proteomes" id="UP000054279">
    <property type="component" value="Unassembled WGS sequence"/>
</dbReference>
<evidence type="ECO:0000256" key="1">
    <source>
        <dbReference type="SAM" id="Coils"/>
    </source>
</evidence>
<sequence length="430" mass="47865">MVNNTGHLSDAACPDFASTEYTAARLVFISDDVTEVDAVSILQKAWTANDLIERTRKQRQEAEEAAMASAEAAVEAQRRIDEQAVQEAQEAADADDVLQEDKKKNRAKYVTIPMCDPPTVRAEIISPYAQRKLERGFYVELSYFTKEGLKAARKAAGHAKDEAMLPIIDSVSSAMSLVPAAAKRESFAFKDDEELSWEEFTIAAPRMLLAFQHAKWPEPCIRMFSEFWGNLLRHRFRPSDDPLDIKTLLVYQAEQRRDWHHAILAPDGAWNLGAISEELLRKTSDLVYRAARERADKELRAQLDTPETRPHAWTGIPTPKRPQEPGGVFAAVQGTPTHPARYVSGGTNTRWPNVVQPGPGTASIQQWPRGKTRSCSSTQDSLCATVGKVTWDAPVQDMTTSTYVLGVGSRRTDSHPALVFQARVVYNAEA</sequence>
<proteinExistence type="predicted"/>
<keyword evidence="1" id="KW-0175">Coiled coil</keyword>
<keyword evidence="4" id="KW-1185">Reference proteome</keyword>